<reference evidence="10 11" key="1">
    <citation type="submission" date="2020-08" db="EMBL/GenBank/DDBJ databases">
        <title>Genome sequence of Rhizobiales bacterium strain IZ6.</title>
        <authorList>
            <person name="Nakai R."/>
            <person name="Naganuma T."/>
        </authorList>
    </citation>
    <scope>NUCLEOTIDE SEQUENCE [LARGE SCALE GENOMIC DNA]</scope>
    <source>
        <strain evidence="10 11">IZ6</strain>
    </source>
</reference>
<organism evidence="10 11">
    <name type="scientific">Terrihabitans soli</name>
    <dbReference type="NCBI Taxonomy" id="708113"/>
    <lineage>
        <taxon>Bacteria</taxon>
        <taxon>Pseudomonadati</taxon>
        <taxon>Pseudomonadota</taxon>
        <taxon>Alphaproteobacteria</taxon>
        <taxon>Hyphomicrobiales</taxon>
        <taxon>Terrihabitans</taxon>
    </lineage>
</organism>
<keyword evidence="3 6" id="KW-0347">Helicase</keyword>
<dbReference type="PROSITE" id="PS51192">
    <property type="entry name" value="HELICASE_ATP_BIND_1"/>
    <property type="match status" value="1"/>
</dbReference>
<feature type="compositionally biased region" description="Basic residues" evidence="7">
    <location>
        <begin position="585"/>
        <end position="598"/>
    </location>
</feature>
<sequence length="598" mass="65691">MFTTLHPSLARALAERSYTEATAVQTAVLTEDAAGRDLLVSAQTGSGKTVAYGLALGETLLGPAERLEPAAEPLALIVAPTRELALQVQREIEWLYRPAGARVVSCVGGMDPKSERRKLQAGVHIVVGTPGRLRDHIERGGLDVSRLKAVVLDEADEMLDLGFREDLEFILDTTPGERRTLLFSATMPRAIAAMARRYQRDAARIEVRGSDSGHADIEYRAVRIVPNETDHAVVNLLRYFDAPGTLIFCNTRNAVRHLQATLSERGFSVVALSGELSQNERNHALQALRDGRARVCVATDVAARGIDLPSLGLVIHAELPNDPEVLQHRSGRTGRAGRKGTSVLLVPLSRRRKAESLLAAARVQPVWSGPPTIEEIAKLDQERLLRDPLLLEEATEDDAEMAAALLAARTPEQIASALVRVWRSHLPSPEEVFDPGEARNKREMRDRGPNENGPNERGGAQDTRPSREAFAGSAWFHMAIGRRDNADPKWLLPLICRRGNVTRQDIGAIRIFDRETKFEVSAAAAARFAHAVRKSDGDIDIQPLADKSASAPAPSHAPHRKPGKRQRPDGDHRPPRKDAAVKDNAKKKKWKKKRDRPA</sequence>
<evidence type="ECO:0000256" key="1">
    <source>
        <dbReference type="ARBA" id="ARBA00022741"/>
    </source>
</evidence>
<dbReference type="InterPro" id="IPR012677">
    <property type="entry name" value="Nucleotide-bd_a/b_plait_sf"/>
</dbReference>
<feature type="domain" description="Helicase C-terminal" evidence="9">
    <location>
        <begin position="235"/>
        <end position="377"/>
    </location>
</feature>
<evidence type="ECO:0000256" key="2">
    <source>
        <dbReference type="ARBA" id="ARBA00022801"/>
    </source>
</evidence>
<dbReference type="Pfam" id="PF00270">
    <property type="entry name" value="DEAD"/>
    <property type="match status" value="1"/>
</dbReference>
<dbReference type="SUPFAM" id="SSF52540">
    <property type="entry name" value="P-loop containing nucleoside triphosphate hydrolases"/>
    <property type="match status" value="1"/>
</dbReference>
<dbReference type="AlphaFoldDB" id="A0A6S6QSK0"/>
<evidence type="ECO:0000259" key="8">
    <source>
        <dbReference type="PROSITE" id="PS51192"/>
    </source>
</evidence>
<dbReference type="EMBL" id="AP023361">
    <property type="protein sequence ID" value="BCJ92069.1"/>
    <property type="molecule type" value="Genomic_DNA"/>
</dbReference>
<dbReference type="Proteomes" id="UP000515317">
    <property type="component" value="Chromosome"/>
</dbReference>
<dbReference type="InterPro" id="IPR050079">
    <property type="entry name" value="DEAD_box_RNA_helicase"/>
</dbReference>
<evidence type="ECO:0000256" key="6">
    <source>
        <dbReference type="RuleBase" id="RU000492"/>
    </source>
</evidence>
<dbReference type="PROSITE" id="PS51194">
    <property type="entry name" value="HELICASE_CTER"/>
    <property type="match status" value="1"/>
</dbReference>
<dbReference type="CDD" id="cd00268">
    <property type="entry name" value="DEADc"/>
    <property type="match status" value="1"/>
</dbReference>
<dbReference type="InterPro" id="IPR000629">
    <property type="entry name" value="RNA-helicase_DEAD-box_CS"/>
</dbReference>
<dbReference type="InterPro" id="IPR011545">
    <property type="entry name" value="DEAD/DEAH_box_helicase_dom"/>
</dbReference>
<dbReference type="GO" id="GO:0005524">
    <property type="term" value="F:ATP binding"/>
    <property type="evidence" value="ECO:0007669"/>
    <property type="project" value="UniProtKB-KW"/>
</dbReference>
<dbReference type="InterPro" id="IPR005580">
    <property type="entry name" value="DbpA/CsdA_RNA-bd_dom"/>
</dbReference>
<dbReference type="Pfam" id="PF00271">
    <property type="entry name" value="Helicase_C"/>
    <property type="match status" value="1"/>
</dbReference>
<keyword evidence="11" id="KW-1185">Reference proteome</keyword>
<dbReference type="CDD" id="cd12252">
    <property type="entry name" value="RRM_DbpA"/>
    <property type="match status" value="1"/>
</dbReference>
<dbReference type="PROSITE" id="PS00039">
    <property type="entry name" value="DEAD_ATP_HELICASE"/>
    <property type="match status" value="1"/>
</dbReference>
<dbReference type="GO" id="GO:0003676">
    <property type="term" value="F:nucleic acid binding"/>
    <property type="evidence" value="ECO:0007669"/>
    <property type="project" value="InterPro"/>
</dbReference>
<dbReference type="GO" id="GO:0005829">
    <property type="term" value="C:cytosol"/>
    <property type="evidence" value="ECO:0007669"/>
    <property type="project" value="TreeGrafter"/>
</dbReference>
<dbReference type="InterPro" id="IPR027417">
    <property type="entry name" value="P-loop_NTPase"/>
</dbReference>
<dbReference type="InterPro" id="IPR001650">
    <property type="entry name" value="Helicase_C-like"/>
</dbReference>
<feature type="domain" description="Helicase ATP-binding" evidence="8">
    <location>
        <begin position="29"/>
        <end position="205"/>
    </location>
</feature>
<dbReference type="KEGG" id="tso:IZ6_28040"/>
<feature type="compositionally biased region" description="Basic and acidic residues" evidence="7">
    <location>
        <begin position="436"/>
        <end position="449"/>
    </location>
</feature>
<dbReference type="InterPro" id="IPR044742">
    <property type="entry name" value="DEAD/DEAH_RhlB"/>
</dbReference>
<evidence type="ECO:0000256" key="5">
    <source>
        <dbReference type="ARBA" id="ARBA00038437"/>
    </source>
</evidence>
<keyword evidence="1 6" id="KW-0547">Nucleotide-binding</keyword>
<evidence type="ECO:0000313" key="11">
    <source>
        <dbReference type="Proteomes" id="UP000515317"/>
    </source>
</evidence>
<dbReference type="Gene3D" id="3.40.50.300">
    <property type="entry name" value="P-loop containing nucleotide triphosphate hydrolases"/>
    <property type="match status" value="2"/>
</dbReference>
<evidence type="ECO:0000256" key="4">
    <source>
        <dbReference type="ARBA" id="ARBA00022840"/>
    </source>
</evidence>
<keyword evidence="2 6" id="KW-0378">Hydrolase</keyword>
<accession>A0A6S6QSK0</accession>
<evidence type="ECO:0000256" key="7">
    <source>
        <dbReference type="SAM" id="MobiDB-lite"/>
    </source>
</evidence>
<evidence type="ECO:0000259" key="9">
    <source>
        <dbReference type="PROSITE" id="PS51194"/>
    </source>
</evidence>
<feature type="compositionally biased region" description="Basic and acidic residues" evidence="7">
    <location>
        <begin position="566"/>
        <end position="584"/>
    </location>
</feature>
<dbReference type="PANTHER" id="PTHR47959:SF1">
    <property type="entry name" value="ATP-DEPENDENT RNA HELICASE DBPA"/>
    <property type="match status" value="1"/>
</dbReference>
<dbReference type="SMART" id="SM00490">
    <property type="entry name" value="HELICc"/>
    <property type="match status" value="1"/>
</dbReference>
<dbReference type="CDD" id="cd18787">
    <property type="entry name" value="SF2_C_DEAD"/>
    <property type="match status" value="1"/>
</dbReference>
<evidence type="ECO:0000313" key="10">
    <source>
        <dbReference type="EMBL" id="BCJ92069.1"/>
    </source>
</evidence>
<comment type="similarity">
    <text evidence="5 6">Belongs to the DEAD box helicase family.</text>
</comment>
<feature type="region of interest" description="Disordered" evidence="7">
    <location>
        <begin position="429"/>
        <end position="466"/>
    </location>
</feature>
<dbReference type="GO" id="GO:0016787">
    <property type="term" value="F:hydrolase activity"/>
    <property type="evidence" value="ECO:0007669"/>
    <property type="project" value="UniProtKB-KW"/>
</dbReference>
<dbReference type="InterPro" id="IPR014001">
    <property type="entry name" value="Helicase_ATP-bd"/>
</dbReference>
<feature type="region of interest" description="Disordered" evidence="7">
    <location>
        <begin position="545"/>
        <end position="598"/>
    </location>
</feature>
<keyword evidence="4 6" id="KW-0067">ATP-binding</keyword>
<name>A0A6S6QSK0_9HYPH</name>
<dbReference type="RefSeq" id="WP_222875670.1">
    <property type="nucleotide sequence ID" value="NZ_AP023361.1"/>
</dbReference>
<dbReference type="Pfam" id="PF03880">
    <property type="entry name" value="DbpA"/>
    <property type="match status" value="1"/>
</dbReference>
<dbReference type="GO" id="GO:0003724">
    <property type="term" value="F:RNA helicase activity"/>
    <property type="evidence" value="ECO:0007669"/>
    <property type="project" value="UniProtKB-ARBA"/>
</dbReference>
<dbReference type="Gene3D" id="3.30.70.330">
    <property type="match status" value="1"/>
</dbReference>
<gene>
    <name evidence="10" type="primary">deaD</name>
    <name evidence="10" type="ORF">IZ6_28040</name>
</gene>
<protein>
    <submittedName>
        <fullName evidence="10">DEAD/DEAH box helicase</fullName>
    </submittedName>
</protein>
<evidence type="ECO:0000256" key="3">
    <source>
        <dbReference type="ARBA" id="ARBA00022806"/>
    </source>
</evidence>
<dbReference type="SMART" id="SM00487">
    <property type="entry name" value="DEXDc"/>
    <property type="match status" value="1"/>
</dbReference>
<proteinExistence type="inferred from homology"/>
<dbReference type="PANTHER" id="PTHR47959">
    <property type="entry name" value="ATP-DEPENDENT RNA HELICASE RHLE-RELATED"/>
    <property type="match status" value="1"/>
</dbReference>